<gene>
    <name evidence="2" type="ORF">COY66_02175</name>
</gene>
<keyword evidence="1" id="KW-0812">Transmembrane</keyword>
<keyword evidence="1" id="KW-1133">Transmembrane helix</keyword>
<feature type="transmembrane region" description="Helical" evidence="1">
    <location>
        <begin position="84"/>
        <end position="105"/>
    </location>
</feature>
<protein>
    <submittedName>
        <fullName evidence="2">Uncharacterized protein</fullName>
    </submittedName>
</protein>
<reference evidence="2 3" key="1">
    <citation type="submission" date="2017-09" db="EMBL/GenBank/DDBJ databases">
        <title>Depth-based differentiation of microbial function through sediment-hosted aquifers and enrichment of novel symbionts in the deep terrestrial subsurface.</title>
        <authorList>
            <person name="Probst A.J."/>
            <person name="Ladd B."/>
            <person name="Jarett J.K."/>
            <person name="Geller-Mcgrath D.E."/>
            <person name="Sieber C.M."/>
            <person name="Emerson J.B."/>
            <person name="Anantharaman K."/>
            <person name="Thomas B.C."/>
            <person name="Malmstrom R."/>
            <person name="Stieglmeier M."/>
            <person name="Klingl A."/>
            <person name="Woyke T."/>
            <person name="Ryan C.M."/>
            <person name="Banfield J.F."/>
        </authorList>
    </citation>
    <scope>NUCLEOTIDE SEQUENCE [LARGE SCALE GENOMIC DNA]</scope>
    <source>
        <strain evidence="2">CG_4_10_14_0_8_um_filter_42_10</strain>
    </source>
</reference>
<feature type="transmembrane region" description="Helical" evidence="1">
    <location>
        <begin position="48"/>
        <end position="72"/>
    </location>
</feature>
<sequence length="119" mass="12579">MKKILLLAGISTFFVIFLPLSVNALSFWDPSGTLGLGSADLQTTVIKIIQWILGLLGLVAVIMILYGGFTWLTSAGNEEKISKAKGVITAAVIGLVIVILSWAVVRYALNTLTNVSGAS</sequence>
<keyword evidence="1" id="KW-0472">Membrane</keyword>
<evidence type="ECO:0000313" key="2">
    <source>
        <dbReference type="EMBL" id="PIY96956.1"/>
    </source>
</evidence>
<accession>A0A2M7RKQ0</accession>
<name>A0A2M7RKQ0_9BACT</name>
<dbReference type="Proteomes" id="UP000230779">
    <property type="component" value="Unassembled WGS sequence"/>
</dbReference>
<organism evidence="2 3">
    <name type="scientific">Candidatus Kerfeldbacteria bacterium CG_4_10_14_0_8_um_filter_42_10</name>
    <dbReference type="NCBI Taxonomy" id="2014248"/>
    <lineage>
        <taxon>Bacteria</taxon>
        <taxon>Candidatus Kerfeldiibacteriota</taxon>
    </lineage>
</organism>
<evidence type="ECO:0000256" key="1">
    <source>
        <dbReference type="SAM" id="Phobius"/>
    </source>
</evidence>
<comment type="caution">
    <text evidence="2">The sequence shown here is derived from an EMBL/GenBank/DDBJ whole genome shotgun (WGS) entry which is preliminary data.</text>
</comment>
<dbReference type="InterPro" id="IPR043993">
    <property type="entry name" value="T4SS_pilin"/>
</dbReference>
<dbReference type="EMBL" id="PFMD01000024">
    <property type="protein sequence ID" value="PIY96956.1"/>
    <property type="molecule type" value="Genomic_DNA"/>
</dbReference>
<dbReference type="AlphaFoldDB" id="A0A2M7RKQ0"/>
<dbReference type="Pfam" id="PF18895">
    <property type="entry name" value="T4SS_pilin"/>
    <property type="match status" value="1"/>
</dbReference>
<proteinExistence type="predicted"/>
<evidence type="ECO:0000313" key="3">
    <source>
        <dbReference type="Proteomes" id="UP000230779"/>
    </source>
</evidence>